<feature type="compositionally biased region" description="Basic and acidic residues" evidence="1">
    <location>
        <begin position="317"/>
        <end position="329"/>
    </location>
</feature>
<evidence type="ECO:0000313" key="3">
    <source>
        <dbReference type="Proteomes" id="UP000799772"/>
    </source>
</evidence>
<feature type="compositionally biased region" description="Basic residues" evidence="1">
    <location>
        <begin position="40"/>
        <end position="50"/>
    </location>
</feature>
<dbReference type="EMBL" id="ML978131">
    <property type="protein sequence ID" value="KAF2095692.1"/>
    <property type="molecule type" value="Genomic_DNA"/>
</dbReference>
<feature type="compositionally biased region" description="Basic and acidic residues" evidence="1">
    <location>
        <begin position="293"/>
        <end position="310"/>
    </location>
</feature>
<sequence length="329" mass="36704">MSGWDEAGELALEGIDHAVDKYYDWAHDGLGQGYTNTKNRIWHKKQKHGQKSQAPDSKPRAKSMASDSRGQYRRDPYERDDDYDDRGYDRGYDRGSRGGDNGYGPPPERGYNYGDRGADDPDSDEERGYRPERPNPYAPPQQPQPRGYNPNRYVPPGYIPPVAGVAAGQVAGALPPPPGMGPARPQPQFLPPPQAYDDGYDSYSEEDDRPPRGARKSKSTNDMRRKDDDDDEGEGKKRPKHSDILITAAGALAGGLLGYEVSNRRGKPESFNMLAGAVVGAVGAHEANKFYEGRKDGIKEKFAKEKDKLTGSKRRDKSRDSKDRYRYDF</sequence>
<feature type="compositionally biased region" description="Basic and acidic residues" evidence="1">
    <location>
        <begin position="85"/>
        <end position="97"/>
    </location>
</feature>
<feature type="compositionally biased region" description="Pro residues" evidence="1">
    <location>
        <begin position="134"/>
        <end position="143"/>
    </location>
</feature>
<feature type="region of interest" description="Disordered" evidence="1">
    <location>
        <begin position="293"/>
        <end position="329"/>
    </location>
</feature>
<comment type="caution">
    <text evidence="2">The sequence shown here is derived from an EMBL/GenBank/DDBJ whole genome shotgun (WGS) entry which is preliminary data.</text>
</comment>
<keyword evidence="3" id="KW-1185">Reference proteome</keyword>
<protein>
    <recommendedName>
        <fullName evidence="4">Glycine zipper 2TM domain-containing protein</fullName>
    </recommendedName>
</protein>
<gene>
    <name evidence="2" type="ORF">NA57DRAFT_79404</name>
</gene>
<proteinExistence type="predicted"/>
<dbReference type="AlphaFoldDB" id="A0A9P4I9M7"/>
<evidence type="ECO:0008006" key="4">
    <source>
        <dbReference type="Google" id="ProtNLM"/>
    </source>
</evidence>
<feature type="compositionally biased region" description="Low complexity" evidence="1">
    <location>
        <begin position="160"/>
        <end position="173"/>
    </location>
</feature>
<accession>A0A9P4I9M7</accession>
<organism evidence="2 3">
    <name type="scientific">Rhizodiscina lignyota</name>
    <dbReference type="NCBI Taxonomy" id="1504668"/>
    <lineage>
        <taxon>Eukaryota</taxon>
        <taxon>Fungi</taxon>
        <taxon>Dikarya</taxon>
        <taxon>Ascomycota</taxon>
        <taxon>Pezizomycotina</taxon>
        <taxon>Dothideomycetes</taxon>
        <taxon>Pleosporomycetidae</taxon>
        <taxon>Aulographales</taxon>
        <taxon>Rhizodiscinaceae</taxon>
        <taxon>Rhizodiscina</taxon>
    </lineage>
</organism>
<name>A0A9P4I9M7_9PEZI</name>
<evidence type="ECO:0000313" key="2">
    <source>
        <dbReference type="EMBL" id="KAF2095692.1"/>
    </source>
</evidence>
<evidence type="ECO:0000256" key="1">
    <source>
        <dbReference type="SAM" id="MobiDB-lite"/>
    </source>
</evidence>
<feature type="compositionally biased region" description="Pro residues" evidence="1">
    <location>
        <begin position="174"/>
        <end position="194"/>
    </location>
</feature>
<feature type="region of interest" description="Disordered" evidence="1">
    <location>
        <begin position="27"/>
        <end position="245"/>
    </location>
</feature>
<feature type="compositionally biased region" description="Acidic residues" evidence="1">
    <location>
        <begin position="198"/>
        <end position="208"/>
    </location>
</feature>
<dbReference type="Proteomes" id="UP000799772">
    <property type="component" value="Unassembled WGS sequence"/>
</dbReference>
<reference evidence="2" key="1">
    <citation type="journal article" date="2020" name="Stud. Mycol.">
        <title>101 Dothideomycetes genomes: a test case for predicting lifestyles and emergence of pathogens.</title>
        <authorList>
            <person name="Haridas S."/>
            <person name="Albert R."/>
            <person name="Binder M."/>
            <person name="Bloem J."/>
            <person name="Labutti K."/>
            <person name="Salamov A."/>
            <person name="Andreopoulos B."/>
            <person name="Baker S."/>
            <person name="Barry K."/>
            <person name="Bills G."/>
            <person name="Bluhm B."/>
            <person name="Cannon C."/>
            <person name="Castanera R."/>
            <person name="Culley D."/>
            <person name="Daum C."/>
            <person name="Ezra D."/>
            <person name="Gonzalez J."/>
            <person name="Henrissat B."/>
            <person name="Kuo A."/>
            <person name="Liang C."/>
            <person name="Lipzen A."/>
            <person name="Lutzoni F."/>
            <person name="Magnuson J."/>
            <person name="Mondo S."/>
            <person name="Nolan M."/>
            <person name="Ohm R."/>
            <person name="Pangilinan J."/>
            <person name="Park H.-J."/>
            <person name="Ramirez L."/>
            <person name="Alfaro M."/>
            <person name="Sun H."/>
            <person name="Tritt A."/>
            <person name="Yoshinaga Y."/>
            <person name="Zwiers L.-H."/>
            <person name="Turgeon B."/>
            <person name="Goodwin S."/>
            <person name="Spatafora J."/>
            <person name="Crous P."/>
            <person name="Grigoriev I."/>
        </authorList>
    </citation>
    <scope>NUCLEOTIDE SEQUENCE</scope>
    <source>
        <strain evidence="2">CBS 133067</strain>
    </source>
</reference>